<dbReference type="EMBL" id="NHTK01005734">
    <property type="protein sequence ID" value="PPQ74688.1"/>
    <property type="molecule type" value="Genomic_DNA"/>
</dbReference>
<evidence type="ECO:0000256" key="1">
    <source>
        <dbReference type="SAM" id="SignalP"/>
    </source>
</evidence>
<dbReference type="InParanoid" id="A0A409W849"/>
<evidence type="ECO:0000313" key="2">
    <source>
        <dbReference type="EMBL" id="PPQ74688.1"/>
    </source>
</evidence>
<accession>A0A409W849</accession>
<dbReference type="STRING" id="181874.A0A409W849"/>
<keyword evidence="1" id="KW-0732">Signal</keyword>
<feature type="chain" id="PRO_5019399571" description="Apple domain-containing protein" evidence="1">
    <location>
        <begin position="20"/>
        <end position="489"/>
    </location>
</feature>
<organism evidence="2 3">
    <name type="scientific">Panaeolus cyanescens</name>
    <dbReference type="NCBI Taxonomy" id="181874"/>
    <lineage>
        <taxon>Eukaryota</taxon>
        <taxon>Fungi</taxon>
        <taxon>Dikarya</taxon>
        <taxon>Basidiomycota</taxon>
        <taxon>Agaricomycotina</taxon>
        <taxon>Agaricomycetes</taxon>
        <taxon>Agaricomycetidae</taxon>
        <taxon>Agaricales</taxon>
        <taxon>Agaricineae</taxon>
        <taxon>Galeropsidaceae</taxon>
        <taxon>Panaeolus</taxon>
    </lineage>
</organism>
<feature type="signal peptide" evidence="1">
    <location>
        <begin position="1"/>
        <end position="19"/>
    </location>
</feature>
<comment type="caution">
    <text evidence="2">The sequence shown here is derived from an EMBL/GenBank/DDBJ whole genome shotgun (WGS) entry which is preliminary data.</text>
</comment>
<sequence length="489" mass="51956">MYTFSKLFATISLALAASAAVTTVVPPASQGIWNDPANTLDPNASVTDSDTIANTAAIVDQKATADGDPDQPIEPTVITAVDGQLLPDGQLNSGASSSNTDTRRRRDINDYQLVFSGTGTGPNDRDGSIQGTAYLTFTLVSNATYNVADCLAFCDGIPQCVFVNLFYEFNNPGLDREFSNLKCAAYADTHSAAEKTNLGGQQLAPPPAGLTYIQQSSGYSAKTLVDPEAPEGYELVFGPTNGANNAPGYMGFAFLDRYDVDACAWECNHRGADGQGGACQYFNIWRAVVNGNPTTYTCSMYFIVADASSAVNTGQGDLQVTFSRGYRRKNYVVDGGFEGYNACNDFCFTTSYANWVGTSPAGGTLDATIFHFQPYAHAGSGVGLLGSATGADNLPGTLTPASPLQTVAGKNYQINFFQASAFSGPTLEADAFIDIMWNGNVVSTITPGFQNWQFYSFQVTAAGNDVLAFRGGKAPAWSFIDDIAVFQMY</sequence>
<name>A0A409W849_9AGAR</name>
<reference evidence="2 3" key="1">
    <citation type="journal article" date="2018" name="Evol. Lett.">
        <title>Horizontal gene cluster transfer increased hallucinogenic mushroom diversity.</title>
        <authorList>
            <person name="Reynolds H.T."/>
            <person name="Vijayakumar V."/>
            <person name="Gluck-Thaler E."/>
            <person name="Korotkin H.B."/>
            <person name="Matheny P.B."/>
            <person name="Slot J.C."/>
        </authorList>
    </citation>
    <scope>NUCLEOTIDE SEQUENCE [LARGE SCALE GENOMIC DNA]</scope>
    <source>
        <strain evidence="2 3">2629</strain>
    </source>
</reference>
<dbReference type="Proteomes" id="UP000284842">
    <property type="component" value="Unassembled WGS sequence"/>
</dbReference>
<protein>
    <recommendedName>
        <fullName evidence="4">Apple domain-containing protein</fullName>
    </recommendedName>
</protein>
<evidence type="ECO:0008006" key="4">
    <source>
        <dbReference type="Google" id="ProtNLM"/>
    </source>
</evidence>
<dbReference type="AlphaFoldDB" id="A0A409W849"/>
<proteinExistence type="predicted"/>
<evidence type="ECO:0000313" key="3">
    <source>
        <dbReference type="Proteomes" id="UP000284842"/>
    </source>
</evidence>
<gene>
    <name evidence="2" type="ORF">CVT24_003766</name>
</gene>
<dbReference type="OrthoDB" id="271448at2759"/>
<keyword evidence="3" id="KW-1185">Reference proteome</keyword>